<protein>
    <recommendedName>
        <fullName evidence="12">MLO-like protein</fullName>
    </recommendedName>
</protein>
<evidence type="ECO:0000256" key="7">
    <source>
        <dbReference type="ARBA" id="ARBA00023265"/>
    </source>
</evidence>
<dbReference type="PANTHER" id="PTHR31942">
    <property type="entry name" value="MLO-LIKE PROTEIN 1"/>
    <property type="match status" value="1"/>
</dbReference>
<keyword evidence="7" id="KW-0568">Pathogenesis-related protein</keyword>
<dbReference type="GO" id="GO:0006952">
    <property type="term" value="P:defense response"/>
    <property type="evidence" value="ECO:0007669"/>
    <property type="project" value="UniProtKB-KW"/>
</dbReference>
<evidence type="ECO:0000256" key="1">
    <source>
        <dbReference type="ARBA" id="ARBA00004141"/>
    </source>
</evidence>
<sequence length="331" mass="37636">MGTSEILNLHCRSGEVQVSFFRQFYGSVNKVDYMALRYGFIVAHLTPASEAKFDFQNYIRRTLDEDFAVVVGIRPRDNLVGGNKATNDHNRDDTEDSSWGEVVKDKGAPVVEPGDELVWFNRPRLVLFLIQLCLFQNAFQLAFFAWSTYDNGFKINSCFHRTTANIVIRLTMGVLTQVLCSYVTLPLYALVTQMGSTMKPTIFNDNVAAALKNWRQTARKQIKQNKNSASNTPFSNRPGTPTHDMSPVHLLHKHPRQSDSPLVSPRASNYENEQWDVEGLHSPSYHARDNDHEVAMQMQPPTGVNPIRTHHEINVALSEFSFGRRQHINID</sequence>
<keyword evidence="4" id="KW-0611">Plant defense</keyword>
<comment type="subcellular location">
    <subcellularLocation>
        <location evidence="1">Membrane</location>
        <topology evidence="1">Multi-pass membrane protein</topology>
    </subcellularLocation>
</comment>
<feature type="transmembrane region" description="Helical" evidence="9">
    <location>
        <begin position="166"/>
        <end position="191"/>
    </location>
</feature>
<evidence type="ECO:0000256" key="8">
    <source>
        <dbReference type="SAM" id="MobiDB-lite"/>
    </source>
</evidence>
<keyword evidence="5 9" id="KW-1133">Transmembrane helix</keyword>
<evidence type="ECO:0000256" key="5">
    <source>
        <dbReference type="ARBA" id="ARBA00022989"/>
    </source>
</evidence>
<evidence type="ECO:0000256" key="2">
    <source>
        <dbReference type="ARBA" id="ARBA00006574"/>
    </source>
</evidence>
<gene>
    <name evidence="10" type="ORF">VNO78_34295</name>
</gene>
<feature type="region of interest" description="Disordered" evidence="8">
    <location>
        <begin position="218"/>
        <end position="269"/>
    </location>
</feature>
<feature type="compositionally biased region" description="Polar residues" evidence="8">
    <location>
        <begin position="258"/>
        <end position="269"/>
    </location>
</feature>
<dbReference type="Proteomes" id="UP001386955">
    <property type="component" value="Unassembled WGS sequence"/>
</dbReference>
<keyword evidence="11" id="KW-1185">Reference proteome</keyword>
<keyword evidence="3 9" id="KW-0812">Transmembrane</keyword>
<evidence type="ECO:0000313" key="10">
    <source>
        <dbReference type="EMBL" id="KAK7379776.1"/>
    </source>
</evidence>
<accession>A0AAN9RNW3</accession>
<feature type="compositionally biased region" description="Polar residues" evidence="8">
    <location>
        <begin position="224"/>
        <end position="239"/>
    </location>
</feature>
<proteinExistence type="inferred from homology"/>
<feature type="transmembrane region" description="Helical" evidence="9">
    <location>
        <begin position="125"/>
        <end position="146"/>
    </location>
</feature>
<evidence type="ECO:0000256" key="6">
    <source>
        <dbReference type="ARBA" id="ARBA00023136"/>
    </source>
</evidence>
<dbReference type="Pfam" id="PF03094">
    <property type="entry name" value="Mlo"/>
    <property type="match status" value="2"/>
</dbReference>
<dbReference type="GO" id="GO:0016020">
    <property type="term" value="C:membrane"/>
    <property type="evidence" value="ECO:0007669"/>
    <property type="project" value="UniProtKB-SubCell"/>
</dbReference>
<comment type="caution">
    <text evidence="10">The sequence shown here is derived from an EMBL/GenBank/DDBJ whole genome shotgun (WGS) entry which is preliminary data.</text>
</comment>
<dbReference type="EMBL" id="JAYMYS010000016">
    <property type="protein sequence ID" value="KAK7379776.1"/>
    <property type="molecule type" value="Genomic_DNA"/>
</dbReference>
<evidence type="ECO:0000313" key="11">
    <source>
        <dbReference type="Proteomes" id="UP001386955"/>
    </source>
</evidence>
<dbReference type="PANTHER" id="PTHR31942:SF84">
    <property type="entry name" value="MLO-LIKE PROTEIN 12"/>
    <property type="match status" value="1"/>
</dbReference>
<evidence type="ECO:0008006" key="12">
    <source>
        <dbReference type="Google" id="ProtNLM"/>
    </source>
</evidence>
<dbReference type="InterPro" id="IPR004326">
    <property type="entry name" value="Mlo"/>
</dbReference>
<dbReference type="AlphaFoldDB" id="A0AAN9RNW3"/>
<evidence type="ECO:0000256" key="4">
    <source>
        <dbReference type="ARBA" id="ARBA00022821"/>
    </source>
</evidence>
<organism evidence="10 11">
    <name type="scientific">Psophocarpus tetragonolobus</name>
    <name type="common">Winged bean</name>
    <name type="synonym">Dolichos tetragonolobus</name>
    <dbReference type="NCBI Taxonomy" id="3891"/>
    <lineage>
        <taxon>Eukaryota</taxon>
        <taxon>Viridiplantae</taxon>
        <taxon>Streptophyta</taxon>
        <taxon>Embryophyta</taxon>
        <taxon>Tracheophyta</taxon>
        <taxon>Spermatophyta</taxon>
        <taxon>Magnoliopsida</taxon>
        <taxon>eudicotyledons</taxon>
        <taxon>Gunneridae</taxon>
        <taxon>Pentapetalae</taxon>
        <taxon>rosids</taxon>
        <taxon>fabids</taxon>
        <taxon>Fabales</taxon>
        <taxon>Fabaceae</taxon>
        <taxon>Papilionoideae</taxon>
        <taxon>50 kb inversion clade</taxon>
        <taxon>NPAAA clade</taxon>
        <taxon>indigoferoid/millettioid clade</taxon>
        <taxon>Phaseoleae</taxon>
        <taxon>Psophocarpus</taxon>
    </lineage>
</organism>
<comment type="similarity">
    <text evidence="2">Belongs to the MLO family.</text>
</comment>
<name>A0AAN9RNW3_PSOTE</name>
<reference evidence="10 11" key="1">
    <citation type="submission" date="2024-01" db="EMBL/GenBank/DDBJ databases">
        <title>The genomes of 5 underutilized Papilionoideae crops provide insights into root nodulation and disease resistanc.</title>
        <authorList>
            <person name="Jiang F."/>
        </authorList>
    </citation>
    <scope>NUCLEOTIDE SEQUENCE [LARGE SCALE GENOMIC DNA]</scope>
    <source>
        <strain evidence="10">DUOXIRENSHENG_FW03</strain>
        <tissue evidence="10">Leaves</tissue>
    </source>
</reference>
<keyword evidence="6 9" id="KW-0472">Membrane</keyword>
<evidence type="ECO:0000256" key="9">
    <source>
        <dbReference type="SAM" id="Phobius"/>
    </source>
</evidence>
<evidence type="ECO:0000256" key="3">
    <source>
        <dbReference type="ARBA" id="ARBA00022692"/>
    </source>
</evidence>